<dbReference type="PRINTS" id="PR00303">
    <property type="entry name" value="SECYTRNLCASE"/>
</dbReference>
<comment type="subunit">
    <text evidence="10">Component of the Sec protein translocase complex. Heterotrimer consisting of SecY, SecE and SecG subunits. The heterotrimers can form oligomers, although 1 heterotrimer is thought to be able to translocate proteins. Interacts with the ribosome. Interacts with SecDF, and other proteins may be involved. Interacts with SecA.</text>
</comment>
<dbReference type="GO" id="GO:0065002">
    <property type="term" value="P:intracellular protein transmembrane transport"/>
    <property type="evidence" value="ECO:0007669"/>
    <property type="project" value="UniProtKB-UniRule"/>
</dbReference>
<feature type="transmembrane region" description="Helical" evidence="10">
    <location>
        <begin position="116"/>
        <end position="135"/>
    </location>
</feature>
<dbReference type="InterPro" id="IPR030659">
    <property type="entry name" value="SecY_CS"/>
</dbReference>
<proteinExistence type="inferred from homology"/>
<feature type="transmembrane region" description="Helical" evidence="10">
    <location>
        <begin position="180"/>
        <end position="198"/>
    </location>
</feature>
<dbReference type="FunFam" id="1.10.3370.10:FF:000001">
    <property type="entry name" value="Preprotein translocase subunit SecY"/>
    <property type="match status" value="1"/>
</dbReference>
<keyword evidence="8 10" id="KW-0472">Membrane</keyword>
<dbReference type="PIRSF" id="PIRSF004557">
    <property type="entry name" value="SecY"/>
    <property type="match status" value="1"/>
</dbReference>
<dbReference type="GO" id="GO:0005886">
    <property type="term" value="C:plasma membrane"/>
    <property type="evidence" value="ECO:0007669"/>
    <property type="project" value="UniProtKB-SubCell"/>
</dbReference>
<evidence type="ECO:0000256" key="4">
    <source>
        <dbReference type="ARBA" id="ARBA00022692"/>
    </source>
</evidence>
<feature type="transmembrane region" description="Helical" evidence="10">
    <location>
        <begin position="71"/>
        <end position="96"/>
    </location>
</feature>
<comment type="similarity">
    <text evidence="2 10 11">Belongs to the SecY/SEC61-alpha family.</text>
</comment>
<dbReference type="InterPro" id="IPR002208">
    <property type="entry name" value="SecY/SEC61-alpha"/>
</dbReference>
<dbReference type="RefSeq" id="WP_053222913.1">
    <property type="nucleotide sequence ID" value="NZ_JSVA01000007.1"/>
</dbReference>
<dbReference type="PROSITE" id="PS00755">
    <property type="entry name" value="SECY_1"/>
    <property type="match status" value="1"/>
</dbReference>
<dbReference type="SUPFAM" id="SSF103491">
    <property type="entry name" value="Preprotein translocase SecY subunit"/>
    <property type="match status" value="1"/>
</dbReference>
<feature type="transmembrane region" description="Helical" evidence="10">
    <location>
        <begin position="147"/>
        <end position="168"/>
    </location>
</feature>
<dbReference type="InterPro" id="IPR023201">
    <property type="entry name" value="SecY_dom_sf"/>
</dbReference>
<keyword evidence="6 10" id="KW-1133">Transmembrane helix</keyword>
<gene>
    <name evidence="10" type="primary">secY</name>
    <name evidence="12" type="ORF">OB69_06615</name>
</gene>
<comment type="caution">
    <text evidence="12">The sequence shown here is derived from an EMBL/GenBank/DDBJ whole genome shotgun (WGS) entry which is preliminary data.</text>
</comment>
<dbReference type="GO" id="GO:0043952">
    <property type="term" value="P:protein transport by the Sec complex"/>
    <property type="evidence" value="ECO:0007669"/>
    <property type="project" value="UniProtKB-UniRule"/>
</dbReference>
<evidence type="ECO:0000313" key="13">
    <source>
        <dbReference type="Proteomes" id="UP000036908"/>
    </source>
</evidence>
<reference evidence="13" key="1">
    <citation type="submission" date="2014-11" db="EMBL/GenBank/DDBJ databases">
        <title>Genome sequencing of Roseivirga sp. D-25.</title>
        <authorList>
            <person name="Selvaratnam C."/>
            <person name="Thevarajoo S."/>
            <person name="Goh K.M."/>
            <person name="Eee R."/>
            <person name="Chan K.-G."/>
            <person name="Chong C.S."/>
        </authorList>
    </citation>
    <scope>NUCLEOTIDE SEQUENCE [LARGE SCALE GENOMIC DNA]</scope>
    <source>
        <strain evidence="13">D-25</strain>
    </source>
</reference>
<evidence type="ECO:0000256" key="9">
    <source>
        <dbReference type="ARBA" id="ARBA00039733"/>
    </source>
</evidence>
<dbReference type="InterPro" id="IPR026593">
    <property type="entry name" value="SecY"/>
</dbReference>
<comment type="subcellular location">
    <subcellularLocation>
        <location evidence="10">Cell membrane</location>
        <topology evidence="10">Multi-pass membrane protein</topology>
    </subcellularLocation>
    <subcellularLocation>
        <location evidence="1">Membrane</location>
        <topology evidence="1">Multi-pass membrane protein</topology>
    </subcellularLocation>
</comment>
<keyword evidence="13" id="KW-1185">Reference proteome</keyword>
<dbReference type="PATRIC" id="fig|1566026.4.peg.3151"/>
<dbReference type="Pfam" id="PF00344">
    <property type="entry name" value="SecY"/>
    <property type="match status" value="1"/>
</dbReference>
<evidence type="ECO:0000256" key="3">
    <source>
        <dbReference type="ARBA" id="ARBA00022448"/>
    </source>
</evidence>
<name>A0A0L8AMW7_9BACT</name>
<evidence type="ECO:0000313" key="12">
    <source>
        <dbReference type="EMBL" id="KOF03547.1"/>
    </source>
</evidence>
<feature type="transmembrane region" description="Helical" evidence="10">
    <location>
        <begin position="263"/>
        <end position="286"/>
    </location>
</feature>
<dbReference type="GO" id="GO:0006605">
    <property type="term" value="P:protein targeting"/>
    <property type="evidence" value="ECO:0007669"/>
    <property type="project" value="UniProtKB-UniRule"/>
</dbReference>
<dbReference type="HAMAP" id="MF_01465">
    <property type="entry name" value="SecY"/>
    <property type="match status" value="1"/>
</dbReference>
<dbReference type="Gene3D" id="1.10.3370.10">
    <property type="entry name" value="SecY subunit domain"/>
    <property type="match status" value="1"/>
</dbReference>
<dbReference type="AlphaFoldDB" id="A0A0L8AMW7"/>
<evidence type="ECO:0000256" key="8">
    <source>
        <dbReference type="ARBA" id="ARBA00023136"/>
    </source>
</evidence>
<evidence type="ECO:0000256" key="10">
    <source>
        <dbReference type="HAMAP-Rule" id="MF_01465"/>
    </source>
</evidence>
<evidence type="ECO:0000256" key="11">
    <source>
        <dbReference type="RuleBase" id="RU004349"/>
    </source>
</evidence>
<feature type="transmembrane region" description="Helical" evidence="10">
    <location>
        <begin position="391"/>
        <end position="411"/>
    </location>
</feature>
<evidence type="ECO:0000256" key="2">
    <source>
        <dbReference type="ARBA" id="ARBA00005751"/>
    </source>
</evidence>
<evidence type="ECO:0000256" key="5">
    <source>
        <dbReference type="ARBA" id="ARBA00022927"/>
    </source>
</evidence>
<keyword evidence="5 10" id="KW-0653">Protein transport</keyword>
<organism evidence="12 13">
    <name type="scientific">Roseivirga seohaensis subsp. aquiponti</name>
    <dbReference type="NCBI Taxonomy" id="1566026"/>
    <lineage>
        <taxon>Bacteria</taxon>
        <taxon>Pseudomonadati</taxon>
        <taxon>Bacteroidota</taxon>
        <taxon>Cytophagia</taxon>
        <taxon>Cytophagales</taxon>
        <taxon>Roseivirgaceae</taxon>
        <taxon>Roseivirga</taxon>
    </lineage>
</organism>
<evidence type="ECO:0000256" key="7">
    <source>
        <dbReference type="ARBA" id="ARBA00023010"/>
    </source>
</evidence>
<dbReference type="EMBL" id="JSVA01000007">
    <property type="protein sequence ID" value="KOF03547.1"/>
    <property type="molecule type" value="Genomic_DNA"/>
</dbReference>
<keyword evidence="7 10" id="KW-0811">Translocation</keyword>
<dbReference type="OrthoDB" id="9809248at2"/>
<evidence type="ECO:0000256" key="1">
    <source>
        <dbReference type="ARBA" id="ARBA00004141"/>
    </source>
</evidence>
<keyword evidence="4 10" id="KW-0812">Transmembrane</keyword>
<feature type="transmembrane region" description="Helical" evidence="10">
    <location>
        <begin position="210"/>
        <end position="230"/>
    </location>
</feature>
<evidence type="ECO:0000256" key="6">
    <source>
        <dbReference type="ARBA" id="ARBA00022989"/>
    </source>
</evidence>
<keyword evidence="10" id="KW-1003">Cell membrane</keyword>
<dbReference type="NCBIfam" id="TIGR00967">
    <property type="entry name" value="3a0501s007"/>
    <property type="match status" value="1"/>
</dbReference>
<keyword evidence="3 10" id="KW-0813">Transport</keyword>
<comment type="function">
    <text evidence="10">The central subunit of the protein translocation channel SecYEG. Consists of two halves formed by TMs 1-5 and 6-10. These two domains form a lateral gate at the front which open onto the bilayer between TMs 2 and 7, and are clamped together by SecE at the back. The channel is closed by both a pore ring composed of hydrophobic SecY resides and a short helix (helix 2A) on the extracellular side of the membrane which forms a plug. The plug probably moves laterally to allow the channel to open. The ring and the pore may move independently.</text>
</comment>
<feature type="transmembrane region" description="Helical" evidence="10">
    <location>
        <begin position="21"/>
        <end position="42"/>
    </location>
</feature>
<feature type="transmembrane region" description="Helical" evidence="10">
    <location>
        <begin position="306"/>
        <end position="328"/>
    </location>
</feature>
<dbReference type="PANTHER" id="PTHR10906">
    <property type="entry name" value="SECY/SEC61-ALPHA FAMILY MEMBER"/>
    <property type="match status" value="1"/>
</dbReference>
<accession>A0A0L8AMW7</accession>
<feature type="transmembrane region" description="Helical" evidence="10">
    <location>
        <begin position="364"/>
        <end position="385"/>
    </location>
</feature>
<protein>
    <recommendedName>
        <fullName evidence="9 10">Protein translocase subunit SecY</fullName>
    </recommendedName>
</protein>
<sequence length="442" mass="47969">MKKFFTTIRNIYSIEELRNRILATLGFLIVFRLGSFVVLPGVDVAKLTDDAGGIFGILNSLLGGSFSRASIFGLGIMPYISASIVIQLMTVAVPSFQKMQKEGESGRKKLTQITRVLTILVTLAQSFGYIKATIISQDAVLPSIDPSLFMISSMILLTAGTMFCMWLGEKITDKGIGNGISMLIMIGIISSLPGAAWMEFVTTNGIGRALFSVIEVIVLFFVVIVTVALVQATRRIPVQYAKQVVGGKVYGGQRQFIPLKVNASGVMPIIFAQALMILPSLLAGIWQDSSDIANSIGAAFSNPYSWQYNVTFAILIIAFTFFYTAITVNPSNMADDLKRSGGFIPGIKPGRPTSEFIGDVLDRITLPGSIFLAIIAILPTFAYNAGVGQQFAYFYGGTSLLIMVGVILDTLQQIESYLLMRHYEGMMKSGKMRGRSQNVAVA</sequence>
<dbReference type="Proteomes" id="UP000036908">
    <property type="component" value="Unassembled WGS sequence"/>
</dbReference>